<sequence length="178" mass="21038">MNKNFNLDKLVKKAQKGDDEAYIQLFTKYEEEIYRMAYIYVKNEEDALDVVQETAYRSFKSIGSLKKSEYFKTWLIKIAISCSIDILRKNKKVIYLEDVVTEEIEDENNSILCSESLIDIIKSLQTDEKTVVILKYYHDYTFTMISETLNMPLGTVKTILYRALKKMRMEREEDIIYG</sequence>
<dbReference type="InterPro" id="IPR013249">
    <property type="entry name" value="RNA_pol_sigma70_r4_t2"/>
</dbReference>
<dbReference type="Pfam" id="PF08281">
    <property type="entry name" value="Sigma70_r4_2"/>
    <property type="match status" value="1"/>
</dbReference>
<gene>
    <name evidence="7" type="ORF">GCM10008905_10910</name>
</gene>
<dbReference type="EMBL" id="BAAACF010000001">
    <property type="protein sequence ID" value="GAA0721018.1"/>
    <property type="molecule type" value="Genomic_DNA"/>
</dbReference>
<feature type="domain" description="RNA polymerase sigma-70 region 2" evidence="5">
    <location>
        <begin position="25"/>
        <end position="92"/>
    </location>
</feature>
<evidence type="ECO:0000313" key="7">
    <source>
        <dbReference type="EMBL" id="GAA0721018.1"/>
    </source>
</evidence>
<dbReference type="InterPro" id="IPR036388">
    <property type="entry name" value="WH-like_DNA-bd_sf"/>
</dbReference>
<accession>A0ABP3U152</accession>
<evidence type="ECO:0000256" key="3">
    <source>
        <dbReference type="ARBA" id="ARBA00023082"/>
    </source>
</evidence>
<organism evidence="7 8">
    <name type="scientific">Clostridium malenominatum</name>
    <dbReference type="NCBI Taxonomy" id="1539"/>
    <lineage>
        <taxon>Bacteria</taxon>
        <taxon>Bacillati</taxon>
        <taxon>Bacillota</taxon>
        <taxon>Clostridia</taxon>
        <taxon>Eubacteriales</taxon>
        <taxon>Clostridiaceae</taxon>
        <taxon>Clostridium</taxon>
    </lineage>
</organism>
<evidence type="ECO:0000256" key="1">
    <source>
        <dbReference type="ARBA" id="ARBA00010641"/>
    </source>
</evidence>
<dbReference type="InterPro" id="IPR013325">
    <property type="entry name" value="RNA_pol_sigma_r2"/>
</dbReference>
<evidence type="ECO:0000259" key="6">
    <source>
        <dbReference type="Pfam" id="PF08281"/>
    </source>
</evidence>
<keyword evidence="2" id="KW-0805">Transcription regulation</keyword>
<dbReference type="SUPFAM" id="SSF88946">
    <property type="entry name" value="Sigma2 domain of RNA polymerase sigma factors"/>
    <property type="match status" value="1"/>
</dbReference>
<feature type="domain" description="RNA polymerase sigma factor 70 region 4 type 2" evidence="6">
    <location>
        <begin position="115"/>
        <end position="167"/>
    </location>
</feature>
<keyword evidence="4" id="KW-0804">Transcription</keyword>
<dbReference type="Gene3D" id="1.10.10.10">
    <property type="entry name" value="Winged helix-like DNA-binding domain superfamily/Winged helix DNA-binding domain"/>
    <property type="match status" value="1"/>
</dbReference>
<comment type="caution">
    <text evidence="7">The sequence shown here is derived from an EMBL/GenBank/DDBJ whole genome shotgun (WGS) entry which is preliminary data.</text>
</comment>
<evidence type="ECO:0000256" key="4">
    <source>
        <dbReference type="ARBA" id="ARBA00023163"/>
    </source>
</evidence>
<dbReference type="InterPro" id="IPR013324">
    <property type="entry name" value="RNA_pol_sigma_r3/r4-like"/>
</dbReference>
<reference evidence="8" key="1">
    <citation type="journal article" date="2019" name="Int. J. Syst. Evol. Microbiol.">
        <title>The Global Catalogue of Microorganisms (GCM) 10K type strain sequencing project: providing services to taxonomists for standard genome sequencing and annotation.</title>
        <authorList>
            <consortium name="The Broad Institute Genomics Platform"/>
            <consortium name="The Broad Institute Genome Sequencing Center for Infectious Disease"/>
            <person name="Wu L."/>
            <person name="Ma J."/>
        </authorList>
    </citation>
    <scope>NUCLEOTIDE SEQUENCE [LARGE SCALE GENOMIC DNA]</scope>
    <source>
        <strain evidence="8">JCM 1405</strain>
    </source>
</reference>
<comment type="similarity">
    <text evidence="1">Belongs to the sigma-70 factor family. ECF subfamily.</text>
</comment>
<dbReference type="SUPFAM" id="SSF88659">
    <property type="entry name" value="Sigma3 and sigma4 domains of RNA polymerase sigma factors"/>
    <property type="match status" value="1"/>
</dbReference>
<dbReference type="PANTHER" id="PTHR43133">
    <property type="entry name" value="RNA POLYMERASE ECF-TYPE SIGMA FACTO"/>
    <property type="match status" value="1"/>
</dbReference>
<dbReference type="PANTHER" id="PTHR43133:SF60">
    <property type="entry name" value="RNA POLYMERASE SIGMA FACTOR SIGV"/>
    <property type="match status" value="1"/>
</dbReference>
<dbReference type="InterPro" id="IPR014284">
    <property type="entry name" value="RNA_pol_sigma-70_dom"/>
</dbReference>
<proteinExistence type="inferred from homology"/>
<keyword evidence="8" id="KW-1185">Reference proteome</keyword>
<dbReference type="Proteomes" id="UP001500339">
    <property type="component" value="Unassembled WGS sequence"/>
</dbReference>
<evidence type="ECO:0000256" key="2">
    <source>
        <dbReference type="ARBA" id="ARBA00023015"/>
    </source>
</evidence>
<dbReference type="Pfam" id="PF04542">
    <property type="entry name" value="Sigma70_r2"/>
    <property type="match status" value="1"/>
</dbReference>
<name>A0ABP3U152_9CLOT</name>
<dbReference type="CDD" id="cd06171">
    <property type="entry name" value="Sigma70_r4"/>
    <property type="match status" value="1"/>
</dbReference>
<dbReference type="NCBIfam" id="TIGR02937">
    <property type="entry name" value="sigma70-ECF"/>
    <property type="match status" value="1"/>
</dbReference>
<dbReference type="RefSeq" id="WP_343767513.1">
    <property type="nucleotide sequence ID" value="NZ_BAAACF010000001.1"/>
</dbReference>
<evidence type="ECO:0000313" key="8">
    <source>
        <dbReference type="Proteomes" id="UP001500339"/>
    </source>
</evidence>
<evidence type="ECO:0000259" key="5">
    <source>
        <dbReference type="Pfam" id="PF04542"/>
    </source>
</evidence>
<dbReference type="InterPro" id="IPR039425">
    <property type="entry name" value="RNA_pol_sigma-70-like"/>
</dbReference>
<protein>
    <submittedName>
        <fullName evidence="7">Sigma-70 family RNA polymerase sigma factor</fullName>
    </submittedName>
</protein>
<dbReference type="Gene3D" id="1.10.1740.10">
    <property type="match status" value="1"/>
</dbReference>
<dbReference type="InterPro" id="IPR007627">
    <property type="entry name" value="RNA_pol_sigma70_r2"/>
</dbReference>
<keyword evidence="3" id="KW-0731">Sigma factor</keyword>